<dbReference type="AlphaFoldDB" id="A0AAW1WJE8"/>
<dbReference type="InterPro" id="IPR056592">
    <property type="entry name" value="Beta-prop_At3g26010-like"/>
</dbReference>
<reference evidence="2 3" key="1">
    <citation type="journal article" date="2023" name="G3 (Bethesda)">
        <title>A chromosome-length genome assembly and annotation of blackberry (Rubus argutus, cv. 'Hillquist').</title>
        <authorList>
            <person name="Bruna T."/>
            <person name="Aryal R."/>
            <person name="Dudchenko O."/>
            <person name="Sargent D.J."/>
            <person name="Mead D."/>
            <person name="Buti M."/>
            <person name="Cavallini A."/>
            <person name="Hytonen T."/>
            <person name="Andres J."/>
            <person name="Pham M."/>
            <person name="Weisz D."/>
            <person name="Mascagni F."/>
            <person name="Usai G."/>
            <person name="Natali L."/>
            <person name="Bassil N."/>
            <person name="Fernandez G.E."/>
            <person name="Lomsadze A."/>
            <person name="Armour M."/>
            <person name="Olukolu B."/>
            <person name="Poorten T."/>
            <person name="Britton C."/>
            <person name="Davik J."/>
            <person name="Ashrafi H."/>
            <person name="Aiden E.L."/>
            <person name="Borodovsky M."/>
            <person name="Worthington M."/>
        </authorList>
    </citation>
    <scope>NUCLEOTIDE SEQUENCE [LARGE SCALE GENOMIC DNA]</scope>
    <source>
        <strain evidence="2">PI 553951</strain>
    </source>
</reference>
<dbReference type="Proteomes" id="UP001457282">
    <property type="component" value="Unassembled WGS sequence"/>
</dbReference>
<dbReference type="InterPro" id="IPR001810">
    <property type="entry name" value="F-box_dom"/>
</dbReference>
<dbReference type="EMBL" id="JBEDUW010000006">
    <property type="protein sequence ID" value="KAK9924832.1"/>
    <property type="molecule type" value="Genomic_DNA"/>
</dbReference>
<gene>
    <name evidence="2" type="ORF">M0R45_033180</name>
</gene>
<comment type="caution">
    <text evidence="2">The sequence shown here is derived from an EMBL/GenBank/DDBJ whole genome shotgun (WGS) entry which is preliminary data.</text>
</comment>
<protein>
    <recommendedName>
        <fullName evidence="1">F-box domain-containing protein</fullName>
    </recommendedName>
</protein>
<dbReference type="SMART" id="SM00256">
    <property type="entry name" value="FBOX"/>
    <property type="match status" value="1"/>
</dbReference>
<name>A0AAW1WJE8_RUBAR</name>
<evidence type="ECO:0000259" key="1">
    <source>
        <dbReference type="PROSITE" id="PS50181"/>
    </source>
</evidence>
<dbReference type="InterPro" id="IPR036047">
    <property type="entry name" value="F-box-like_dom_sf"/>
</dbReference>
<dbReference type="Pfam" id="PF24750">
    <property type="entry name" value="b-prop_At3g26010-like"/>
    <property type="match status" value="1"/>
</dbReference>
<sequence>MINGDSSAFKRKYSEISKLSVGELVASYHIHQSKRTKVSPAAAARQPSLKIMNISIDDLPDVVLVEILCRLPCYKFVSRCKLVSKRWYTLMSNAYFIGRFLCLQRDHKKTPVMCTLINRSGYEFLSRISASANPLSSLFKRLKSFYHLKEPVMVSTYNDLVLCCASKCEQRDYYICNPYTLQCVPLPPPPQVDWLVPVGFICDHHYYNCEKDDIIQLNAEYRCKVMRLIFPYGQEIACKKFKVQIFSSETGEWRESIVTSPLDFNFHFINFEAHFIYNGMLFWGGACYGNFLIGLDPFMIDSSSGANGDDHYECRLVDIELDRRFMFECLGTYRGCLRMCDYNSATRVFSVRDLNEEEIFHGGTVKLCTENRKVYSLDKEMMPDNDPTGNLMLGFDPYNDDILYLQRGGDRGIVKCDIHTREWSKIAEKHRKRRIESCVYFPLVLLWWPTPVPRLPQHCHLTPSPPQAFNLRACCKVHSIIAADKDEAKVPSDV</sequence>
<accession>A0AAW1WJE8</accession>
<evidence type="ECO:0000313" key="2">
    <source>
        <dbReference type="EMBL" id="KAK9924832.1"/>
    </source>
</evidence>
<dbReference type="Pfam" id="PF00646">
    <property type="entry name" value="F-box"/>
    <property type="match status" value="1"/>
</dbReference>
<dbReference type="PANTHER" id="PTHR35546:SF130">
    <property type="entry name" value="EXPRESSED PROTEIN"/>
    <property type="match status" value="1"/>
</dbReference>
<dbReference type="PROSITE" id="PS50181">
    <property type="entry name" value="FBOX"/>
    <property type="match status" value="1"/>
</dbReference>
<keyword evidence="3" id="KW-1185">Reference proteome</keyword>
<organism evidence="2 3">
    <name type="scientific">Rubus argutus</name>
    <name type="common">Southern blackberry</name>
    <dbReference type="NCBI Taxonomy" id="59490"/>
    <lineage>
        <taxon>Eukaryota</taxon>
        <taxon>Viridiplantae</taxon>
        <taxon>Streptophyta</taxon>
        <taxon>Embryophyta</taxon>
        <taxon>Tracheophyta</taxon>
        <taxon>Spermatophyta</taxon>
        <taxon>Magnoliopsida</taxon>
        <taxon>eudicotyledons</taxon>
        <taxon>Gunneridae</taxon>
        <taxon>Pentapetalae</taxon>
        <taxon>rosids</taxon>
        <taxon>fabids</taxon>
        <taxon>Rosales</taxon>
        <taxon>Rosaceae</taxon>
        <taxon>Rosoideae</taxon>
        <taxon>Rosoideae incertae sedis</taxon>
        <taxon>Rubus</taxon>
    </lineage>
</organism>
<feature type="domain" description="F-box" evidence="1">
    <location>
        <begin position="53"/>
        <end position="100"/>
    </location>
</feature>
<dbReference type="InterPro" id="IPR055290">
    <property type="entry name" value="At3g26010-like"/>
</dbReference>
<dbReference type="PANTHER" id="PTHR35546">
    <property type="entry name" value="F-BOX PROTEIN INTERACTION DOMAIN PROTEIN-RELATED"/>
    <property type="match status" value="1"/>
</dbReference>
<dbReference type="SUPFAM" id="SSF81383">
    <property type="entry name" value="F-box domain"/>
    <property type="match status" value="1"/>
</dbReference>
<dbReference type="Gene3D" id="1.20.1280.50">
    <property type="match status" value="1"/>
</dbReference>
<proteinExistence type="predicted"/>
<evidence type="ECO:0000313" key="3">
    <source>
        <dbReference type="Proteomes" id="UP001457282"/>
    </source>
</evidence>